<protein>
    <submittedName>
        <fullName evidence="1">Uncharacterized protein</fullName>
    </submittedName>
</protein>
<name>A0A9W8USC9_9HYPO</name>
<accession>A0A9W8USC9</accession>
<comment type="caution">
    <text evidence="1">The sequence shown here is derived from an EMBL/GenBank/DDBJ whole genome shotgun (WGS) entry which is preliminary data.</text>
</comment>
<gene>
    <name evidence="1" type="ORF">NW755_014017</name>
</gene>
<dbReference type="EMBL" id="JAOQAV010000124">
    <property type="protein sequence ID" value="KAJ4177160.1"/>
    <property type="molecule type" value="Genomic_DNA"/>
</dbReference>
<reference evidence="1" key="1">
    <citation type="submission" date="2022-09" db="EMBL/GenBank/DDBJ databases">
        <title>Fusarium specimens isolated from Avocado Roots.</title>
        <authorList>
            <person name="Stajich J."/>
            <person name="Roper C."/>
            <person name="Heimlech-Rivalta G."/>
        </authorList>
    </citation>
    <scope>NUCLEOTIDE SEQUENCE</scope>
    <source>
        <strain evidence="1">A02</strain>
    </source>
</reference>
<dbReference type="AlphaFoldDB" id="A0A9W8USC9"/>
<evidence type="ECO:0000313" key="1">
    <source>
        <dbReference type="EMBL" id="KAJ4177160.1"/>
    </source>
</evidence>
<evidence type="ECO:0000313" key="2">
    <source>
        <dbReference type="Proteomes" id="UP001152087"/>
    </source>
</evidence>
<dbReference type="Proteomes" id="UP001152087">
    <property type="component" value="Unassembled WGS sequence"/>
</dbReference>
<organism evidence="1 2">
    <name type="scientific">Fusarium falciforme</name>
    <dbReference type="NCBI Taxonomy" id="195108"/>
    <lineage>
        <taxon>Eukaryota</taxon>
        <taxon>Fungi</taxon>
        <taxon>Dikarya</taxon>
        <taxon>Ascomycota</taxon>
        <taxon>Pezizomycotina</taxon>
        <taxon>Sordariomycetes</taxon>
        <taxon>Hypocreomycetidae</taxon>
        <taxon>Hypocreales</taxon>
        <taxon>Nectriaceae</taxon>
        <taxon>Fusarium</taxon>
        <taxon>Fusarium solani species complex</taxon>
    </lineage>
</organism>
<keyword evidence="2" id="KW-1185">Reference proteome</keyword>
<proteinExistence type="predicted"/>
<sequence length="65" mass="7311">MDYVREEDEKYRVLAGEGLEKALELMGDFKATMNGENAVLDGIDGIEDITGDDDDDMNEFEDCDE</sequence>